<dbReference type="EMBL" id="RCMK01000619">
    <property type="protein sequence ID" value="KAG2918831.1"/>
    <property type="molecule type" value="Genomic_DNA"/>
</dbReference>
<reference evidence="7" key="1">
    <citation type="submission" date="2018-10" db="EMBL/GenBank/DDBJ databases">
        <title>Effector identification in a new, highly contiguous assembly of the strawberry crown rot pathogen Phytophthora cactorum.</title>
        <authorList>
            <person name="Armitage A.D."/>
            <person name="Nellist C.F."/>
            <person name="Bates H."/>
            <person name="Vickerstaff R.J."/>
            <person name="Harrison R.J."/>
        </authorList>
    </citation>
    <scope>NUCLEOTIDE SEQUENCE</scope>
    <source>
        <strain evidence="5">15-7</strain>
        <strain evidence="6">4032</strain>
        <strain evidence="7">4040</strain>
    </source>
</reference>
<evidence type="ECO:0000256" key="1">
    <source>
        <dbReference type="ARBA" id="ARBA00008138"/>
    </source>
</evidence>
<evidence type="ECO:0000256" key="2">
    <source>
        <dbReference type="ARBA" id="ARBA00022603"/>
    </source>
</evidence>
<evidence type="ECO:0000313" key="5">
    <source>
        <dbReference type="EMBL" id="KAG2851346.1"/>
    </source>
</evidence>
<keyword evidence="2" id="KW-0489">Methyltransferase</keyword>
<protein>
    <recommendedName>
        <fullName evidence="9">S-adenosyl-L-methionine-dependent methyltransferase</fullName>
    </recommendedName>
</protein>
<dbReference type="SUPFAM" id="SSF53335">
    <property type="entry name" value="S-adenosyl-L-methionine-dependent methyltransferases"/>
    <property type="match status" value="1"/>
</dbReference>
<evidence type="ECO:0000256" key="4">
    <source>
        <dbReference type="SAM" id="SignalP"/>
    </source>
</evidence>
<comment type="caution">
    <text evidence="7">The sequence shown here is derived from an EMBL/GenBank/DDBJ whole genome shotgun (WGS) entry which is preliminary data.</text>
</comment>
<dbReference type="Proteomes" id="UP000736787">
    <property type="component" value="Unassembled WGS sequence"/>
</dbReference>
<gene>
    <name evidence="5" type="ORF">PC113_g15996</name>
    <name evidence="6" type="ORF">PC115_g15428</name>
    <name evidence="7" type="ORF">PC117_g16947</name>
</gene>
<proteinExistence type="inferred from homology"/>
<accession>A0A8T1CD00</accession>
<evidence type="ECO:0000313" key="6">
    <source>
        <dbReference type="EMBL" id="KAG2903119.1"/>
    </source>
</evidence>
<dbReference type="Proteomes" id="UP000774804">
    <property type="component" value="Unassembled WGS sequence"/>
</dbReference>
<dbReference type="PANTHER" id="PTHR43619">
    <property type="entry name" value="S-ADENOSYL-L-METHIONINE-DEPENDENT METHYLTRANSFERASE YKTD-RELATED"/>
    <property type="match status" value="1"/>
</dbReference>
<dbReference type="Proteomes" id="UP000735874">
    <property type="component" value="Unassembled WGS sequence"/>
</dbReference>
<feature type="chain" id="PRO_5040043950" description="S-adenosyl-L-methionine-dependent methyltransferase" evidence="4">
    <location>
        <begin position="16"/>
        <end position="451"/>
    </location>
</feature>
<name>A0A8T1CD00_9STRA</name>
<feature type="signal peptide" evidence="4">
    <location>
        <begin position="1"/>
        <end position="15"/>
    </location>
</feature>
<dbReference type="Pfam" id="PF04072">
    <property type="entry name" value="LCM"/>
    <property type="match status" value="1"/>
</dbReference>
<organism evidence="7 8">
    <name type="scientific">Phytophthora cactorum</name>
    <dbReference type="NCBI Taxonomy" id="29920"/>
    <lineage>
        <taxon>Eukaryota</taxon>
        <taxon>Sar</taxon>
        <taxon>Stramenopiles</taxon>
        <taxon>Oomycota</taxon>
        <taxon>Peronosporomycetes</taxon>
        <taxon>Peronosporales</taxon>
        <taxon>Peronosporaceae</taxon>
        <taxon>Phytophthora</taxon>
    </lineage>
</organism>
<evidence type="ECO:0000313" key="7">
    <source>
        <dbReference type="EMBL" id="KAG2918831.1"/>
    </source>
</evidence>
<dbReference type="NCBIfam" id="TIGR00027">
    <property type="entry name" value="mthyl_TIGR00027"/>
    <property type="match status" value="1"/>
</dbReference>
<evidence type="ECO:0000256" key="3">
    <source>
        <dbReference type="ARBA" id="ARBA00022679"/>
    </source>
</evidence>
<keyword evidence="4" id="KW-0732">Signal</keyword>
<dbReference type="PANTHER" id="PTHR43619:SF2">
    <property type="entry name" value="S-ADENOSYL-L-METHIONINE-DEPENDENT METHYLTRANSFERASES SUPERFAMILY PROTEIN"/>
    <property type="match status" value="1"/>
</dbReference>
<dbReference type="AlphaFoldDB" id="A0A8T1CD00"/>
<dbReference type="InterPro" id="IPR029063">
    <property type="entry name" value="SAM-dependent_MTases_sf"/>
</dbReference>
<dbReference type="EMBL" id="RCMI01000628">
    <property type="protein sequence ID" value="KAG2903119.1"/>
    <property type="molecule type" value="Genomic_DNA"/>
</dbReference>
<evidence type="ECO:0000313" key="8">
    <source>
        <dbReference type="Proteomes" id="UP000736787"/>
    </source>
</evidence>
<keyword evidence="3" id="KW-0808">Transferase</keyword>
<dbReference type="InterPro" id="IPR011610">
    <property type="entry name" value="SAM_mthyl_Trfase_ML2640-like"/>
</dbReference>
<dbReference type="Gene3D" id="3.40.50.150">
    <property type="entry name" value="Vaccinia Virus protein VP39"/>
    <property type="match status" value="1"/>
</dbReference>
<evidence type="ECO:0008006" key="9">
    <source>
        <dbReference type="Google" id="ProtNLM"/>
    </source>
</evidence>
<comment type="similarity">
    <text evidence="1">Belongs to the UPF0677 family.</text>
</comment>
<dbReference type="GO" id="GO:0032259">
    <property type="term" value="P:methylation"/>
    <property type="evidence" value="ECO:0007669"/>
    <property type="project" value="UniProtKB-KW"/>
</dbReference>
<dbReference type="VEuPathDB" id="FungiDB:PC110_g353"/>
<dbReference type="EMBL" id="RCMG01000614">
    <property type="protein sequence ID" value="KAG2851346.1"/>
    <property type="molecule type" value="Genomic_DNA"/>
</dbReference>
<sequence length="451" mass="50783">MSVLLLLSLLRRLRKNNDDCQQDYERELRRQCKRQRRWSRRHPHCPAPMPTPVAAVPVVVQSAMLQSTSTPMQQPQVVQPAGSTTQKLNLVSSDPGLGGLRSLLQHFVAQAHRLSLALSFHFSSCLRPRVAIPMERTANSSIFVSEPVDAPRSSPASSKMQSEDFAQFTSFVDACLRAIEDAREDRLIHDPFAEPLTRQVASQLAPRLNKWQEKQPHPENFVALRGRYLDEAIAQRNPNIRQVVLLGAGLDTRVFRLESLHGCHVLEIDQSAELFEHKRAVLKDLEPKLLVDRHDYVVADLNAFNWEEGLLSSGFNPDLPTFWGLEGIMMYLTQASNLALLKTINVLSAPGSEIWGDMSGSGLLLDDGLTLFKDVNDLYRKELGEQLFKHAEDDVFGGVFSELPWEMEVQAALVEPGTHFGREWAPTLTRTERLPVTFNFMLAKKPLADLP</sequence>
<dbReference type="InterPro" id="IPR007213">
    <property type="entry name" value="Ppm1/Ppm2/Tcmp"/>
</dbReference>
<dbReference type="GO" id="GO:0008168">
    <property type="term" value="F:methyltransferase activity"/>
    <property type="evidence" value="ECO:0007669"/>
    <property type="project" value="UniProtKB-KW"/>
</dbReference>